<dbReference type="Pfam" id="PF03924">
    <property type="entry name" value="CHASE"/>
    <property type="match status" value="1"/>
</dbReference>
<dbReference type="AlphaFoldDB" id="A0A0L0RYJ7"/>
<keyword evidence="2" id="KW-0812">Transmembrane</keyword>
<sequence length="798" mass="84207">MGSTTAVRRHGAVLAAAAAAAAGIASAVGLWLVLRSAPSQAAAARFCHDRADMVSVMAQAEVLGIVRSLNAFVSTAPAVTPALLEQYLARVKPNPKTVFSVNFYERIPADKRAEWEAIYNTSIYSSDANLNYGPRDDDPNGYWPMVYLRASPLRFPSGLPKNVIGYDPSGEPTRNAVVLEAIAQPSQPFLTPPLLLSGSDGSKLRGFLVFLVAMKRALTPSNFSTASMVAASLSVQDLFSDLATGEFALHLEDGTTSLIDAPDADRTALVPSLAASATIQFANRRWNLTCTPRATYGESTYHYGAWLASSGAMAAGAVLASVLVTLHGLFGRRRRAERSIHARMCALQERAQAYLRAIPSPLILLNAAGQVLGLNEHARDLFATRERQVDVRRVIQVECDEPAACGVGDKSGPSSPVLGDGEGAGFCKGVPIDTHGPLFRPGVAAVQVRRADGSTYPADLCASDLVSLRGKAERAAAAATTTTCSPLRWVSQTDSDTSTDMLLSPTDTEMTLTAAAVAPAPPPEPVVPPTRPGVAQVVLLSDMSERSARLAELEGATAALQRAYLDHGSMILWLCHELRNPLATLGPAVERDPAMADAVATMLGAIEDAGALLAGFEAEPARDADQDHGGPHDVPLNQVVDTAIAAQAPVAAAKHVRVLVASYASSDSVVSRHLQAATAHLVRHLVALAVAAARPRSTVHLRVDAHSVSATATPADLAAAVAIGPRRAQTTDSRQFQDATSLLDLHAMAIDHAIARVPGAAWRRVAEPVRVHTVRWQVVALGGVRWRESLARGPADRG</sequence>
<reference evidence="7" key="2">
    <citation type="submission" date="2009-11" db="EMBL/GenBank/DDBJ databases">
        <title>The Genome Sequence of Allomyces macrogynus strain ATCC 38327.</title>
        <authorList>
            <consortium name="The Broad Institute Genome Sequencing Platform"/>
            <person name="Russ C."/>
            <person name="Cuomo C."/>
            <person name="Shea T."/>
            <person name="Young S.K."/>
            <person name="Zeng Q."/>
            <person name="Koehrsen M."/>
            <person name="Haas B."/>
            <person name="Borodovsky M."/>
            <person name="Guigo R."/>
            <person name="Alvarado L."/>
            <person name="Berlin A."/>
            <person name="Borenstein D."/>
            <person name="Chen Z."/>
            <person name="Engels R."/>
            <person name="Freedman E."/>
            <person name="Gellesch M."/>
            <person name="Goldberg J."/>
            <person name="Griggs A."/>
            <person name="Gujja S."/>
            <person name="Heiman D."/>
            <person name="Hepburn T."/>
            <person name="Howarth C."/>
            <person name="Jen D."/>
            <person name="Larson L."/>
            <person name="Lewis B."/>
            <person name="Mehta T."/>
            <person name="Park D."/>
            <person name="Pearson M."/>
            <person name="Roberts A."/>
            <person name="Saif S."/>
            <person name="Shenoy N."/>
            <person name="Sisk P."/>
            <person name="Stolte C."/>
            <person name="Sykes S."/>
            <person name="Walk T."/>
            <person name="White J."/>
            <person name="Yandava C."/>
            <person name="Burger G."/>
            <person name="Gray M.W."/>
            <person name="Holland P.W.H."/>
            <person name="King N."/>
            <person name="Lang F.B.F."/>
            <person name="Roger A.J."/>
            <person name="Ruiz-Trillo I."/>
            <person name="Lander E."/>
            <person name="Nusbaum C."/>
        </authorList>
    </citation>
    <scope>NUCLEOTIDE SEQUENCE [LARGE SCALE GENOMIC DNA]</scope>
    <source>
        <strain evidence="7">ATCC 38327</strain>
    </source>
</reference>
<evidence type="ECO:0000256" key="4">
    <source>
        <dbReference type="ARBA" id="ARBA00023136"/>
    </source>
</evidence>
<dbReference type="EMBL" id="GG745329">
    <property type="protein sequence ID" value="KNE55230.1"/>
    <property type="molecule type" value="Genomic_DNA"/>
</dbReference>
<dbReference type="SMART" id="SM01079">
    <property type="entry name" value="CHASE"/>
    <property type="match status" value="1"/>
</dbReference>
<name>A0A0L0RYJ7_ALLM3</name>
<dbReference type="VEuPathDB" id="FungiDB:AMAG_01144"/>
<dbReference type="PROSITE" id="PS50839">
    <property type="entry name" value="CHASE"/>
    <property type="match status" value="1"/>
</dbReference>
<dbReference type="InterPro" id="IPR006189">
    <property type="entry name" value="CHASE_dom"/>
</dbReference>
<keyword evidence="3" id="KW-1133">Transmembrane helix</keyword>
<evidence type="ECO:0000256" key="3">
    <source>
        <dbReference type="ARBA" id="ARBA00022989"/>
    </source>
</evidence>
<comment type="subcellular location">
    <subcellularLocation>
        <location evidence="1">Membrane</location>
    </subcellularLocation>
</comment>
<evidence type="ECO:0000256" key="1">
    <source>
        <dbReference type="ARBA" id="ARBA00004370"/>
    </source>
</evidence>
<proteinExistence type="predicted"/>
<organism evidence="6 7">
    <name type="scientific">Allomyces macrogynus (strain ATCC 38327)</name>
    <name type="common">Allomyces javanicus var. macrogynus</name>
    <dbReference type="NCBI Taxonomy" id="578462"/>
    <lineage>
        <taxon>Eukaryota</taxon>
        <taxon>Fungi</taxon>
        <taxon>Fungi incertae sedis</taxon>
        <taxon>Blastocladiomycota</taxon>
        <taxon>Blastocladiomycetes</taxon>
        <taxon>Blastocladiales</taxon>
        <taxon>Blastocladiaceae</taxon>
        <taxon>Allomyces</taxon>
    </lineage>
</organism>
<dbReference type="Gene3D" id="3.30.450.350">
    <property type="entry name" value="CHASE domain"/>
    <property type="match status" value="1"/>
</dbReference>
<accession>A0A0L0RYJ7</accession>
<dbReference type="Proteomes" id="UP000054350">
    <property type="component" value="Unassembled WGS sequence"/>
</dbReference>
<dbReference type="GO" id="GO:0007165">
    <property type="term" value="P:signal transduction"/>
    <property type="evidence" value="ECO:0007669"/>
    <property type="project" value="UniProtKB-ARBA"/>
</dbReference>
<evidence type="ECO:0000313" key="6">
    <source>
        <dbReference type="EMBL" id="KNE55230.1"/>
    </source>
</evidence>
<reference evidence="6 7" key="1">
    <citation type="submission" date="2009-11" db="EMBL/GenBank/DDBJ databases">
        <title>Annotation of Allomyces macrogynus ATCC 38327.</title>
        <authorList>
            <consortium name="The Broad Institute Genome Sequencing Platform"/>
            <person name="Russ C."/>
            <person name="Cuomo C."/>
            <person name="Burger G."/>
            <person name="Gray M.W."/>
            <person name="Holland P.W.H."/>
            <person name="King N."/>
            <person name="Lang F.B.F."/>
            <person name="Roger A.J."/>
            <person name="Ruiz-Trillo I."/>
            <person name="Young S.K."/>
            <person name="Zeng Q."/>
            <person name="Gargeya S."/>
            <person name="Fitzgerald M."/>
            <person name="Haas B."/>
            <person name="Abouelleil A."/>
            <person name="Alvarado L."/>
            <person name="Arachchi H.M."/>
            <person name="Berlin A."/>
            <person name="Chapman S.B."/>
            <person name="Gearin G."/>
            <person name="Goldberg J."/>
            <person name="Griggs A."/>
            <person name="Gujja S."/>
            <person name="Hansen M."/>
            <person name="Heiman D."/>
            <person name="Howarth C."/>
            <person name="Larimer J."/>
            <person name="Lui A."/>
            <person name="MacDonald P.J.P."/>
            <person name="McCowen C."/>
            <person name="Montmayeur A."/>
            <person name="Murphy C."/>
            <person name="Neiman D."/>
            <person name="Pearson M."/>
            <person name="Priest M."/>
            <person name="Roberts A."/>
            <person name="Saif S."/>
            <person name="Shea T."/>
            <person name="Sisk P."/>
            <person name="Stolte C."/>
            <person name="Sykes S."/>
            <person name="Wortman J."/>
            <person name="Nusbaum C."/>
            <person name="Birren B."/>
        </authorList>
    </citation>
    <scope>NUCLEOTIDE SEQUENCE [LARGE SCALE GENOMIC DNA]</scope>
    <source>
        <strain evidence="6 7">ATCC 38327</strain>
    </source>
</reference>
<gene>
    <name evidence="6" type="ORF">AMAG_01144</name>
</gene>
<evidence type="ECO:0000256" key="2">
    <source>
        <dbReference type="ARBA" id="ARBA00022692"/>
    </source>
</evidence>
<dbReference type="InterPro" id="IPR042240">
    <property type="entry name" value="CHASE_sf"/>
</dbReference>
<protein>
    <recommendedName>
        <fullName evidence="5">CHASE domain-containing protein</fullName>
    </recommendedName>
</protein>
<feature type="domain" description="CHASE" evidence="5">
    <location>
        <begin position="138"/>
        <end position="242"/>
    </location>
</feature>
<dbReference type="GO" id="GO:0003824">
    <property type="term" value="F:catalytic activity"/>
    <property type="evidence" value="ECO:0007669"/>
    <property type="project" value="UniProtKB-ARBA"/>
</dbReference>
<keyword evidence="4" id="KW-0472">Membrane</keyword>
<evidence type="ECO:0000259" key="5">
    <source>
        <dbReference type="PROSITE" id="PS50839"/>
    </source>
</evidence>
<dbReference type="GO" id="GO:0016020">
    <property type="term" value="C:membrane"/>
    <property type="evidence" value="ECO:0007669"/>
    <property type="project" value="UniProtKB-SubCell"/>
</dbReference>
<keyword evidence="7" id="KW-1185">Reference proteome</keyword>
<evidence type="ECO:0000313" key="7">
    <source>
        <dbReference type="Proteomes" id="UP000054350"/>
    </source>
</evidence>
<dbReference type="OrthoDB" id="10382291at2759"/>